<feature type="compositionally biased region" description="Acidic residues" evidence="1">
    <location>
        <begin position="1"/>
        <end position="15"/>
    </location>
</feature>
<evidence type="ECO:0000313" key="4">
    <source>
        <dbReference type="Proteomes" id="UP000078595"/>
    </source>
</evidence>
<organism evidence="2">
    <name type="scientific">Kwoniella dejecticola CBS 10117</name>
    <dbReference type="NCBI Taxonomy" id="1296121"/>
    <lineage>
        <taxon>Eukaryota</taxon>
        <taxon>Fungi</taxon>
        <taxon>Dikarya</taxon>
        <taxon>Basidiomycota</taxon>
        <taxon>Agaricomycotina</taxon>
        <taxon>Tremellomycetes</taxon>
        <taxon>Tremellales</taxon>
        <taxon>Cryptococcaceae</taxon>
        <taxon>Kwoniella</taxon>
    </lineage>
</organism>
<dbReference type="RefSeq" id="XP_018261005.1">
    <property type="nucleotide sequence ID" value="XM_018410002.1"/>
</dbReference>
<feature type="region of interest" description="Disordered" evidence="1">
    <location>
        <begin position="303"/>
        <end position="348"/>
    </location>
</feature>
<reference evidence="2" key="1">
    <citation type="submission" date="2013-07" db="EMBL/GenBank/DDBJ databases">
        <title>The Genome Sequence of Cryptococcus dejecticola CBS10117.</title>
        <authorList>
            <consortium name="The Broad Institute Genome Sequencing Platform"/>
            <person name="Cuomo C."/>
            <person name="Litvintseva A."/>
            <person name="Chen Y."/>
            <person name="Heitman J."/>
            <person name="Sun S."/>
            <person name="Springer D."/>
            <person name="Dromer F."/>
            <person name="Young S.K."/>
            <person name="Zeng Q."/>
            <person name="Gargeya S."/>
            <person name="Fitzgerald M."/>
            <person name="Abouelleil A."/>
            <person name="Alvarado L."/>
            <person name="Berlin A.M."/>
            <person name="Chapman S.B."/>
            <person name="Dewar J."/>
            <person name="Goldberg J."/>
            <person name="Griggs A."/>
            <person name="Gujja S."/>
            <person name="Hansen M."/>
            <person name="Howarth C."/>
            <person name="Imamovic A."/>
            <person name="Larimer J."/>
            <person name="McCowan C."/>
            <person name="Murphy C."/>
            <person name="Pearson M."/>
            <person name="Priest M."/>
            <person name="Roberts A."/>
            <person name="Saif S."/>
            <person name="Shea T."/>
            <person name="Sykes S."/>
            <person name="Wortman J."/>
            <person name="Nusbaum C."/>
            <person name="Birren B."/>
        </authorList>
    </citation>
    <scope>NUCLEOTIDE SEQUENCE [LARGE SCALE GENOMIC DNA]</scope>
    <source>
        <strain evidence="2">CBS 10117</strain>
    </source>
</reference>
<sequence>MRPGNDDDSGPEEYWAEGFEPARPPPRSHTYPQSSPEYSRSFGGSARDPSTSGNAYTTRTSSTQRPRASVQDQFRELDSVTISNEHLRLPPPSIQIPFSHRVRLRRDSEMAEAEVSLDGCQRPTAMRLIIPAKTISAELYEGGPTRGFPVPDTKLIYKFDSSNYSDAVGNETRLLADLTLHHAIDQLYGNELNLSAKKQLSGQFLDIARNWIRDNLSDNAYYPAQGSRSHGQGYTRRSETYPGTYAASSNPSGGHAASGDCAECCPDCVAEARMTDYGRYNARHVAPSDYNASLPYGRPAYSSTTSIHIGPSGQYRQTRSTLPDPRRSRGRSRRLDDYSGDQGFYNGG</sequence>
<reference evidence="3" key="3">
    <citation type="submission" date="2024-02" db="EMBL/GenBank/DDBJ databases">
        <title>Comparative genomics of Cryptococcus and Kwoniella reveals pathogenesis evolution and contrasting modes of karyotype evolution via chromosome fusion or intercentromeric recombination.</title>
        <authorList>
            <person name="Coelho M.A."/>
            <person name="David-Palma M."/>
            <person name="Shea T."/>
            <person name="Bowers K."/>
            <person name="McGinley-Smith S."/>
            <person name="Mohammad A.W."/>
            <person name="Gnirke A."/>
            <person name="Yurkov A.M."/>
            <person name="Nowrousian M."/>
            <person name="Sun S."/>
            <person name="Cuomo C.A."/>
            <person name="Heitman J."/>
        </authorList>
    </citation>
    <scope>NUCLEOTIDE SEQUENCE</scope>
    <source>
        <strain evidence="3">CBS 10117</strain>
    </source>
</reference>
<dbReference type="KEGG" id="kdj:28970421"/>
<proteinExistence type="predicted"/>
<evidence type="ECO:0000313" key="3">
    <source>
        <dbReference type="EMBL" id="WWC64707.1"/>
    </source>
</evidence>
<evidence type="ECO:0000313" key="2">
    <source>
        <dbReference type="EMBL" id="OBR83163.1"/>
    </source>
</evidence>
<accession>A0A1A5ZZC4</accession>
<dbReference type="EMBL" id="CP144538">
    <property type="protein sequence ID" value="WWC64707.1"/>
    <property type="molecule type" value="Genomic_DNA"/>
</dbReference>
<dbReference type="AlphaFoldDB" id="A0A1A5ZZC4"/>
<feature type="compositionally biased region" description="Polar residues" evidence="1">
    <location>
        <begin position="48"/>
        <end position="72"/>
    </location>
</feature>
<reference evidence="3" key="2">
    <citation type="submission" date="2013-07" db="EMBL/GenBank/DDBJ databases">
        <authorList>
            <consortium name="The Broad Institute Genome Sequencing Platform"/>
            <person name="Cuomo C."/>
            <person name="Litvintseva A."/>
            <person name="Chen Y."/>
            <person name="Heitman J."/>
            <person name="Sun S."/>
            <person name="Springer D."/>
            <person name="Dromer F."/>
            <person name="Young S.K."/>
            <person name="Zeng Q."/>
            <person name="Gargeya S."/>
            <person name="Fitzgerald M."/>
            <person name="Abouelleil A."/>
            <person name="Alvarado L."/>
            <person name="Berlin A.M."/>
            <person name="Chapman S.B."/>
            <person name="Dewar J."/>
            <person name="Goldberg J."/>
            <person name="Griggs A."/>
            <person name="Gujja S."/>
            <person name="Hansen M."/>
            <person name="Howarth C."/>
            <person name="Imamovic A."/>
            <person name="Larimer J."/>
            <person name="McCowan C."/>
            <person name="Murphy C."/>
            <person name="Pearson M."/>
            <person name="Priest M."/>
            <person name="Roberts A."/>
            <person name="Saif S."/>
            <person name="Shea T."/>
            <person name="Sykes S."/>
            <person name="Wortman J."/>
            <person name="Nusbaum C."/>
            <person name="Birren B."/>
        </authorList>
    </citation>
    <scope>NUCLEOTIDE SEQUENCE</scope>
    <source>
        <strain evidence="3">CBS 10117</strain>
    </source>
</reference>
<dbReference type="GeneID" id="28970421"/>
<dbReference type="Proteomes" id="UP000078595">
    <property type="component" value="Chromosome 9"/>
</dbReference>
<feature type="region of interest" description="Disordered" evidence="1">
    <location>
        <begin position="1"/>
        <end position="72"/>
    </location>
</feature>
<keyword evidence="4" id="KW-1185">Reference proteome</keyword>
<feature type="region of interest" description="Disordered" evidence="1">
    <location>
        <begin position="222"/>
        <end position="252"/>
    </location>
</feature>
<dbReference type="EMBL" id="KI894034">
    <property type="protein sequence ID" value="OBR83163.1"/>
    <property type="molecule type" value="Genomic_DNA"/>
</dbReference>
<name>A0A1A5ZZC4_9TREE</name>
<dbReference type="VEuPathDB" id="FungiDB:I303_06722"/>
<evidence type="ECO:0000256" key="1">
    <source>
        <dbReference type="SAM" id="MobiDB-lite"/>
    </source>
</evidence>
<protein>
    <submittedName>
        <fullName evidence="2">Uncharacterized protein</fullName>
    </submittedName>
</protein>
<gene>
    <name evidence="2" type="ORF">I303_06722</name>
    <name evidence="3" type="ORF">I303_107318</name>
</gene>